<protein>
    <recommendedName>
        <fullName evidence="1">HTH cro/C1-type domain-containing protein</fullName>
    </recommendedName>
</protein>
<dbReference type="NCBIfam" id="TIGR01643">
    <property type="entry name" value="YD_repeat_2x"/>
    <property type="match status" value="2"/>
</dbReference>
<dbReference type="EMBL" id="BAAAXF010000022">
    <property type="protein sequence ID" value="GAA3496219.1"/>
    <property type="molecule type" value="Genomic_DNA"/>
</dbReference>
<dbReference type="PANTHER" id="PTHR32305:SF15">
    <property type="entry name" value="PROTEIN RHSA-RELATED"/>
    <property type="match status" value="1"/>
</dbReference>
<dbReference type="PRINTS" id="PR00394">
    <property type="entry name" value="RHSPROTEIN"/>
</dbReference>
<dbReference type="Gene3D" id="1.10.260.40">
    <property type="entry name" value="lambda repressor-like DNA-binding domains"/>
    <property type="match status" value="1"/>
</dbReference>
<dbReference type="SUPFAM" id="SSF47413">
    <property type="entry name" value="lambda repressor-like DNA-binding domains"/>
    <property type="match status" value="1"/>
</dbReference>
<reference evidence="3" key="1">
    <citation type="journal article" date="2019" name="Int. J. Syst. Evol. Microbiol.">
        <title>The Global Catalogue of Microorganisms (GCM) 10K type strain sequencing project: providing services to taxonomists for standard genome sequencing and annotation.</title>
        <authorList>
            <consortium name="The Broad Institute Genomics Platform"/>
            <consortium name="The Broad Institute Genome Sequencing Center for Infectious Disease"/>
            <person name="Wu L."/>
            <person name="Ma J."/>
        </authorList>
    </citation>
    <scope>NUCLEOTIDE SEQUENCE [LARGE SCALE GENOMIC DNA]</scope>
    <source>
        <strain evidence="3">JCM 4816</strain>
    </source>
</reference>
<dbReference type="InterPro" id="IPR022385">
    <property type="entry name" value="Rhs_assc_core"/>
</dbReference>
<keyword evidence="3" id="KW-1185">Reference proteome</keyword>
<dbReference type="InterPro" id="IPR031325">
    <property type="entry name" value="RHS_repeat"/>
</dbReference>
<dbReference type="InterPro" id="IPR043917">
    <property type="entry name" value="DUF5753"/>
</dbReference>
<dbReference type="Pfam" id="PF03527">
    <property type="entry name" value="RHS"/>
    <property type="match status" value="1"/>
</dbReference>
<dbReference type="Pfam" id="PF19054">
    <property type="entry name" value="DUF5753"/>
    <property type="match status" value="1"/>
</dbReference>
<accession>A0ABP6TNU9</accession>
<comment type="caution">
    <text evidence="2">The sequence shown here is derived from an EMBL/GenBank/DDBJ whole genome shotgun (WGS) entry which is preliminary data.</text>
</comment>
<dbReference type="Proteomes" id="UP001501455">
    <property type="component" value="Unassembled WGS sequence"/>
</dbReference>
<evidence type="ECO:0000313" key="2">
    <source>
        <dbReference type="EMBL" id="GAA3496219.1"/>
    </source>
</evidence>
<proteinExistence type="predicted"/>
<dbReference type="InterPro" id="IPR050708">
    <property type="entry name" value="T6SS_VgrG/RHS"/>
</dbReference>
<dbReference type="NCBIfam" id="TIGR03696">
    <property type="entry name" value="Rhs_assc_core"/>
    <property type="match status" value="1"/>
</dbReference>
<dbReference type="SMART" id="SM00530">
    <property type="entry name" value="HTH_XRE"/>
    <property type="match status" value="1"/>
</dbReference>
<dbReference type="Gene3D" id="2.180.10.10">
    <property type="entry name" value="RHS repeat-associated core"/>
    <property type="match status" value="1"/>
</dbReference>
<dbReference type="PANTHER" id="PTHR32305">
    <property type="match status" value="1"/>
</dbReference>
<sequence length="478" mass="54477">MVQAVGRLLKVCRESAGMSVPELAAALRYGEDMIRKIERGARIPRPECLDRADQVLKAQGHLRAFMEDMRKARYPKKVRQLAELEERSVEMLLYSNHNIHGLLQTEEYARTLFEMTQPALTDDVVERETTARVTRQAVLRREAAPTRYHYDKQGRMVRRQRARLSRKPETWTYTWDAEDRLVSIRTPDGVLWRYIYDPMGRRIAKQRLGADDATVVEQTDFTWDGTTLIEQVTSGPAYPHCVAVTWDYDGERPLTQTERLITASQEEIDTRFFAIVTDLAGTPTELVAEDGSLAWQARSTLWGVTAWTRRSSAYTPLRFPGQYYDHESGLHYNFHRYYDPETARYLTPDPLGLSPSPNPYLYFLDPLLSADPLGLYEIGKPDAASQAGNLPMIADKIAAHGDIKKRGIPGVDDLDVAEHLEDLMTGSPGIRMRSTPFGIPRFAWWDDATGTMLISEGDNGTFMQPDGGYEYFLKQLKE</sequence>
<dbReference type="InterPro" id="IPR001826">
    <property type="entry name" value="RHS"/>
</dbReference>
<evidence type="ECO:0000259" key="1">
    <source>
        <dbReference type="PROSITE" id="PS50943"/>
    </source>
</evidence>
<dbReference type="CDD" id="cd00093">
    <property type="entry name" value="HTH_XRE"/>
    <property type="match status" value="1"/>
</dbReference>
<dbReference type="InterPro" id="IPR010982">
    <property type="entry name" value="Lambda_DNA-bd_dom_sf"/>
</dbReference>
<dbReference type="Pfam" id="PF13560">
    <property type="entry name" value="HTH_31"/>
    <property type="match status" value="1"/>
</dbReference>
<evidence type="ECO:0000313" key="3">
    <source>
        <dbReference type="Proteomes" id="UP001501455"/>
    </source>
</evidence>
<dbReference type="InterPro" id="IPR006530">
    <property type="entry name" value="YD"/>
</dbReference>
<feature type="domain" description="HTH cro/C1-type" evidence="1">
    <location>
        <begin position="9"/>
        <end position="47"/>
    </location>
</feature>
<dbReference type="InterPro" id="IPR001387">
    <property type="entry name" value="Cro/C1-type_HTH"/>
</dbReference>
<name>A0ABP6TNU9_9ACTN</name>
<organism evidence="2 3">
    <name type="scientific">Streptomyces prasinosporus</name>
    <dbReference type="NCBI Taxonomy" id="68256"/>
    <lineage>
        <taxon>Bacteria</taxon>
        <taxon>Bacillati</taxon>
        <taxon>Actinomycetota</taxon>
        <taxon>Actinomycetes</taxon>
        <taxon>Kitasatosporales</taxon>
        <taxon>Streptomycetaceae</taxon>
        <taxon>Streptomyces</taxon>
        <taxon>Streptomyces albogriseolus group</taxon>
    </lineage>
</organism>
<dbReference type="Pfam" id="PF05593">
    <property type="entry name" value="RHS_repeat"/>
    <property type="match status" value="1"/>
</dbReference>
<dbReference type="PROSITE" id="PS50943">
    <property type="entry name" value="HTH_CROC1"/>
    <property type="match status" value="1"/>
</dbReference>
<gene>
    <name evidence="2" type="ORF">GCM10019016_033200</name>
</gene>